<keyword evidence="3" id="KW-1185">Reference proteome</keyword>
<sequence>MVCQLRMQQAHRCIIHTSRSVWTVVSSREHLWLSGCVDLGQQSPRGGQSVGLRCKGKPGSQTHQPSMAGELRERGQRRSPAPTTWSTHTENRAAPVTPLTVSLVSIHRI</sequence>
<proteinExistence type="predicted"/>
<dbReference type="EMBL" id="JAINUG010000016">
    <property type="protein sequence ID" value="KAJ8413204.1"/>
    <property type="molecule type" value="Genomic_DNA"/>
</dbReference>
<dbReference type="Proteomes" id="UP001221898">
    <property type="component" value="Unassembled WGS sequence"/>
</dbReference>
<evidence type="ECO:0000313" key="2">
    <source>
        <dbReference type="EMBL" id="KAJ8413204.1"/>
    </source>
</evidence>
<protein>
    <submittedName>
        <fullName evidence="2">Uncharacterized protein</fullName>
    </submittedName>
</protein>
<gene>
    <name evidence="2" type="ORF">AAFF_G00092000</name>
</gene>
<feature type="region of interest" description="Disordered" evidence="1">
    <location>
        <begin position="42"/>
        <end position="96"/>
    </location>
</feature>
<dbReference type="AlphaFoldDB" id="A0AAD7WYT9"/>
<accession>A0AAD7WYT9</accession>
<organism evidence="2 3">
    <name type="scientific">Aldrovandia affinis</name>
    <dbReference type="NCBI Taxonomy" id="143900"/>
    <lineage>
        <taxon>Eukaryota</taxon>
        <taxon>Metazoa</taxon>
        <taxon>Chordata</taxon>
        <taxon>Craniata</taxon>
        <taxon>Vertebrata</taxon>
        <taxon>Euteleostomi</taxon>
        <taxon>Actinopterygii</taxon>
        <taxon>Neopterygii</taxon>
        <taxon>Teleostei</taxon>
        <taxon>Notacanthiformes</taxon>
        <taxon>Halosauridae</taxon>
        <taxon>Aldrovandia</taxon>
    </lineage>
</organism>
<name>A0AAD7WYT9_9TELE</name>
<comment type="caution">
    <text evidence="2">The sequence shown here is derived from an EMBL/GenBank/DDBJ whole genome shotgun (WGS) entry which is preliminary data.</text>
</comment>
<evidence type="ECO:0000313" key="3">
    <source>
        <dbReference type="Proteomes" id="UP001221898"/>
    </source>
</evidence>
<reference evidence="2" key="1">
    <citation type="journal article" date="2023" name="Science">
        <title>Genome structures resolve the early diversification of teleost fishes.</title>
        <authorList>
            <person name="Parey E."/>
            <person name="Louis A."/>
            <person name="Montfort J."/>
            <person name="Bouchez O."/>
            <person name="Roques C."/>
            <person name="Iampietro C."/>
            <person name="Lluch J."/>
            <person name="Castinel A."/>
            <person name="Donnadieu C."/>
            <person name="Desvignes T."/>
            <person name="Floi Bucao C."/>
            <person name="Jouanno E."/>
            <person name="Wen M."/>
            <person name="Mejri S."/>
            <person name="Dirks R."/>
            <person name="Jansen H."/>
            <person name="Henkel C."/>
            <person name="Chen W.J."/>
            <person name="Zahm M."/>
            <person name="Cabau C."/>
            <person name="Klopp C."/>
            <person name="Thompson A.W."/>
            <person name="Robinson-Rechavi M."/>
            <person name="Braasch I."/>
            <person name="Lecointre G."/>
            <person name="Bobe J."/>
            <person name="Postlethwait J.H."/>
            <person name="Berthelot C."/>
            <person name="Roest Crollius H."/>
            <person name="Guiguen Y."/>
        </authorList>
    </citation>
    <scope>NUCLEOTIDE SEQUENCE</scope>
    <source>
        <strain evidence="2">NC1722</strain>
    </source>
</reference>
<evidence type="ECO:0000256" key="1">
    <source>
        <dbReference type="SAM" id="MobiDB-lite"/>
    </source>
</evidence>